<reference evidence="2 3" key="1">
    <citation type="journal article" date="2004" name="Science">
        <title>A predator unmasked: life cycle of Bdellovibrio bacteriovorus from a genomic perspective.</title>
        <authorList>
            <person name="Rendulic S."/>
            <person name="Jagtap P."/>
            <person name="Rosinus A."/>
            <person name="Eppinger M."/>
            <person name="Baar C."/>
            <person name="Lanz C."/>
            <person name="Keller H."/>
            <person name="Lambert C."/>
            <person name="Evans K.J."/>
            <person name="Goesmann A."/>
            <person name="Meyer F."/>
            <person name="Sockett R.E."/>
            <person name="Schuster S.C."/>
        </authorList>
    </citation>
    <scope>NUCLEOTIDE SEQUENCE [LARGE SCALE GENOMIC DNA]</scope>
    <source>
        <strain evidence="3">ATCC 15356 / DSM 50701 / NCIMB 9529 / HD100</strain>
    </source>
</reference>
<proteinExistence type="predicted"/>
<dbReference type="GeneID" id="93013453"/>
<feature type="signal peptide" evidence="1">
    <location>
        <begin position="1"/>
        <end position="17"/>
    </location>
</feature>
<dbReference type="EMBL" id="BX842653">
    <property type="protein sequence ID" value="CAE80349.1"/>
    <property type="molecule type" value="Genomic_DNA"/>
</dbReference>
<accession>Q6MK60</accession>
<name>Q6MK60_BDEBA</name>
<dbReference type="HOGENOM" id="CLU_651616_0_0_7"/>
<keyword evidence="1" id="KW-0732">Signal</keyword>
<sequence length="357" mass="40301">MKSLIFILLAFSSKSLALDSRPQGYERGNGGFLMTCSSQSFLGAGVFSVDHIEATYLHALPAAESLKLLRDEVEVVRYILNKLHTVNPTRAELYTQWLQELLNSREFVKNFAFIPLPDSSTTMIPEYCKQEQAAIFITTPGKSKLRFLFNQNLWEQASTLDRAYLLLHELIYREALLGENNHTNSVAARYLNAWLFHSVEDLNQQDLLELLRSLHFSRGDYNGVTLRLFVRTPSGNLTGLRLAPIIYFPGSSNIRVAPLADSFTVRIGEDIFHRVCNESFINEKFPSFVEFYPSGKIKKMVFQATDGNVPSSYTPGYLKTQCSYKGKNKLEFNENGELTSASSVPESLSDAYLADVD</sequence>
<feature type="chain" id="PRO_5004276627" evidence="1">
    <location>
        <begin position="18"/>
        <end position="357"/>
    </location>
</feature>
<keyword evidence="3" id="KW-1185">Reference proteome</keyword>
<protein>
    <submittedName>
        <fullName evidence="2">Uncharacterized protein</fullName>
    </submittedName>
</protein>
<dbReference type="AlphaFoldDB" id="Q6MK60"/>
<dbReference type="RefSeq" id="WP_011164952.1">
    <property type="nucleotide sequence ID" value="NC_005363.1"/>
</dbReference>
<evidence type="ECO:0000256" key="1">
    <source>
        <dbReference type="SAM" id="SignalP"/>
    </source>
</evidence>
<organism evidence="2 3">
    <name type="scientific">Bdellovibrio bacteriovorus (strain ATCC 15356 / DSM 50701 / NCIMB 9529 / HD100)</name>
    <dbReference type="NCBI Taxonomy" id="264462"/>
    <lineage>
        <taxon>Bacteria</taxon>
        <taxon>Pseudomonadati</taxon>
        <taxon>Bdellovibrionota</taxon>
        <taxon>Bdellovibrionia</taxon>
        <taxon>Bdellovibrionales</taxon>
        <taxon>Pseudobdellovibrionaceae</taxon>
        <taxon>Bdellovibrio</taxon>
    </lineage>
</organism>
<gene>
    <name evidence="2" type="ordered locus">Bd2552</name>
</gene>
<dbReference type="Proteomes" id="UP000008080">
    <property type="component" value="Chromosome"/>
</dbReference>
<dbReference type="STRING" id="264462.Bd2552"/>
<evidence type="ECO:0000313" key="3">
    <source>
        <dbReference type="Proteomes" id="UP000008080"/>
    </source>
</evidence>
<dbReference type="KEGG" id="bba:Bd2552"/>
<evidence type="ECO:0000313" key="2">
    <source>
        <dbReference type="EMBL" id="CAE80349.1"/>
    </source>
</evidence>